<evidence type="ECO:0000256" key="1">
    <source>
        <dbReference type="ARBA" id="ARBA00004141"/>
    </source>
</evidence>
<protein>
    <recommendedName>
        <fullName evidence="9">RTA1 protein</fullName>
    </recommendedName>
</protein>
<feature type="transmembrane region" description="Helical" evidence="6">
    <location>
        <begin position="131"/>
        <end position="153"/>
    </location>
</feature>
<name>A0A444RPB5_VERDA</name>
<evidence type="ECO:0000313" key="8">
    <source>
        <dbReference type="Proteomes" id="UP000288725"/>
    </source>
</evidence>
<feature type="region of interest" description="Disordered" evidence="5">
    <location>
        <begin position="325"/>
        <end position="360"/>
    </location>
</feature>
<gene>
    <name evidence="7" type="ORF">VDGE_02154</name>
</gene>
<evidence type="ECO:0000256" key="6">
    <source>
        <dbReference type="SAM" id="Phobius"/>
    </source>
</evidence>
<dbReference type="GO" id="GO:0016020">
    <property type="term" value="C:membrane"/>
    <property type="evidence" value="ECO:0007669"/>
    <property type="project" value="UniProtKB-SubCell"/>
</dbReference>
<dbReference type="InterPro" id="IPR007568">
    <property type="entry name" value="RTA1"/>
</dbReference>
<keyword evidence="2 6" id="KW-0812">Transmembrane</keyword>
<evidence type="ECO:0000313" key="7">
    <source>
        <dbReference type="EMBL" id="RXG42936.1"/>
    </source>
</evidence>
<keyword evidence="4 6" id="KW-0472">Membrane</keyword>
<feature type="transmembrane region" description="Helical" evidence="6">
    <location>
        <begin position="89"/>
        <end position="110"/>
    </location>
</feature>
<dbReference type="EMBL" id="RSDZ01000119">
    <property type="protein sequence ID" value="RXG42936.1"/>
    <property type="molecule type" value="Genomic_DNA"/>
</dbReference>
<evidence type="ECO:0008006" key="9">
    <source>
        <dbReference type="Google" id="ProtNLM"/>
    </source>
</evidence>
<dbReference type="Pfam" id="PF04479">
    <property type="entry name" value="RTA1"/>
    <property type="match status" value="1"/>
</dbReference>
<evidence type="ECO:0000256" key="4">
    <source>
        <dbReference type="ARBA" id="ARBA00023136"/>
    </source>
</evidence>
<feature type="transmembrane region" description="Helical" evidence="6">
    <location>
        <begin position="20"/>
        <end position="44"/>
    </location>
</feature>
<evidence type="ECO:0000256" key="3">
    <source>
        <dbReference type="ARBA" id="ARBA00022989"/>
    </source>
</evidence>
<reference evidence="7 8" key="1">
    <citation type="submission" date="2018-12" db="EMBL/GenBank/DDBJ databases">
        <title>Genome of Verticillium dahliae isolate Getta Getta.</title>
        <authorList>
            <person name="Gardiner D.M."/>
        </authorList>
    </citation>
    <scope>NUCLEOTIDE SEQUENCE [LARGE SCALE GENOMIC DNA]</scope>
    <source>
        <strain evidence="7 8">Getta Getta</strain>
    </source>
</reference>
<comment type="subcellular location">
    <subcellularLocation>
        <location evidence="1">Membrane</location>
        <topology evidence="1">Multi-pass membrane protein</topology>
    </subcellularLocation>
</comment>
<evidence type="ECO:0000256" key="2">
    <source>
        <dbReference type="ARBA" id="ARBA00022692"/>
    </source>
</evidence>
<dbReference type="PANTHER" id="PTHR31465">
    <property type="entry name" value="PROTEIN RTA1-RELATED"/>
    <property type="match status" value="1"/>
</dbReference>
<proteinExistence type="predicted"/>
<comment type="caution">
    <text evidence="7">The sequence shown here is derived from an EMBL/GenBank/DDBJ whole genome shotgun (WGS) entry which is preliminary data.</text>
</comment>
<keyword evidence="3 6" id="KW-1133">Transmembrane helix</keyword>
<evidence type="ECO:0000256" key="5">
    <source>
        <dbReference type="SAM" id="MobiDB-lite"/>
    </source>
</evidence>
<feature type="compositionally biased region" description="Basic and acidic residues" evidence="5">
    <location>
        <begin position="325"/>
        <end position="340"/>
    </location>
</feature>
<dbReference type="AlphaFoldDB" id="A0A444RPB5"/>
<sequence>MQSFSMILTRAELLPYKEGIYLWKYVPSLALSIIFLSIFGILSLAHTWRMFQHRLWFCLPFVVGGYLEATGCVGRVIARNDTSGLMPYIIQSIFLLVPPSLFAASIYMVLGRIIRGLGPRAVALSIIRPTWLTKVFVVGDISAFVIQAGGAGMTTSATQKDLGNTTVIVGLCVQIAFFGLFVLAAVIFDVRYRRGRDGFSAVDADTAQLRDGAVAARREPFDWAKLMMMLYATSALILVRCTFRIIEYIMGPEGYLLSNEWPLFVFDLTLMALYSIQSSSHSNFNMDFIKKVAKSGSADKGAGGDQAAAGNQDYADKAFDFASKKSGHNIDRNTQEKITDGGRSAYEKATGSKVSDKISN</sequence>
<dbReference type="PANTHER" id="PTHR31465:SF1">
    <property type="entry name" value="PROTEIN RTA1-RELATED"/>
    <property type="match status" value="1"/>
</dbReference>
<feature type="transmembrane region" description="Helical" evidence="6">
    <location>
        <begin position="56"/>
        <end position="77"/>
    </location>
</feature>
<accession>A0A444RPB5</accession>
<organism evidence="7 8">
    <name type="scientific">Verticillium dahliae</name>
    <name type="common">Verticillium wilt</name>
    <dbReference type="NCBI Taxonomy" id="27337"/>
    <lineage>
        <taxon>Eukaryota</taxon>
        <taxon>Fungi</taxon>
        <taxon>Dikarya</taxon>
        <taxon>Ascomycota</taxon>
        <taxon>Pezizomycotina</taxon>
        <taxon>Sordariomycetes</taxon>
        <taxon>Hypocreomycetidae</taxon>
        <taxon>Glomerellales</taxon>
        <taxon>Plectosphaerellaceae</taxon>
        <taxon>Verticillium</taxon>
    </lineage>
</organism>
<dbReference type="Proteomes" id="UP000288725">
    <property type="component" value="Chromosome 7"/>
</dbReference>
<feature type="transmembrane region" description="Helical" evidence="6">
    <location>
        <begin position="165"/>
        <end position="188"/>
    </location>
</feature>